<keyword evidence="4" id="KW-0809">Transit peptide</keyword>
<keyword evidence="3" id="KW-0679">Respiratory chain</keyword>
<dbReference type="AlphaFoldDB" id="A0A0A0EGT6"/>
<dbReference type="InterPro" id="IPR038532">
    <property type="entry name" value="NDUFS4-like_sf"/>
</dbReference>
<comment type="subcellular location">
    <subcellularLocation>
        <location evidence="1">Membrane</location>
    </subcellularLocation>
</comment>
<keyword evidence="8" id="KW-1185">Reference proteome</keyword>
<protein>
    <submittedName>
        <fullName evidence="7">ETC complex I subunit</fullName>
    </submittedName>
</protein>
<gene>
    <name evidence="7" type="ORF">ATO9_06265</name>
</gene>
<dbReference type="Pfam" id="PF04800">
    <property type="entry name" value="NDUS4"/>
    <property type="match status" value="1"/>
</dbReference>
<dbReference type="STRING" id="1461694.ATO9_06265"/>
<dbReference type="GO" id="GO:0016020">
    <property type="term" value="C:membrane"/>
    <property type="evidence" value="ECO:0007669"/>
    <property type="project" value="UniProtKB-SubCell"/>
</dbReference>
<dbReference type="RefSeq" id="WP_043746781.1">
    <property type="nucleotide sequence ID" value="NZ_AQQX01000002.1"/>
</dbReference>
<reference evidence="7 8" key="1">
    <citation type="journal article" date="2015" name="Antonie Van Leeuwenhoek">
        <title>Pseudooceanicola atlanticus gen. nov. sp. nov., isolated from surface seawater of the Atlantic Ocean and reclassification of Oceanicola batsensis, Oceanicola marinus, Oceanicola nitratireducens, Oceanicola nanhaiensis, Oceanicola antarcticus and Oceanicola flagellatus, as Pseudooceanicola batsensis comb. nov., Pseudooceanicola marinus comb. nov., Pseudooceanicola nitratireducens comb. nov., Pseudooceanicola nanhaiensis comb. nov., Pseudooceanicola antarcticus comb. nov., and Pseudooceanicola flagellatus comb. nov.</title>
        <authorList>
            <person name="Lai Q."/>
            <person name="Li G."/>
            <person name="Liu X."/>
            <person name="Du Y."/>
            <person name="Sun F."/>
            <person name="Shao Z."/>
        </authorList>
    </citation>
    <scope>NUCLEOTIDE SEQUENCE [LARGE SCALE GENOMIC DNA]</scope>
    <source>
        <strain evidence="7 8">22II-s11g</strain>
    </source>
</reference>
<evidence type="ECO:0000256" key="1">
    <source>
        <dbReference type="ARBA" id="ARBA00004370"/>
    </source>
</evidence>
<accession>A0A0A0EGT6</accession>
<dbReference type="GO" id="GO:0022900">
    <property type="term" value="P:electron transport chain"/>
    <property type="evidence" value="ECO:0007669"/>
    <property type="project" value="InterPro"/>
</dbReference>
<organism evidence="7 8">
    <name type="scientific">Pseudooceanicola atlanticus</name>
    <dbReference type="NCBI Taxonomy" id="1461694"/>
    <lineage>
        <taxon>Bacteria</taxon>
        <taxon>Pseudomonadati</taxon>
        <taxon>Pseudomonadota</taxon>
        <taxon>Alphaproteobacteria</taxon>
        <taxon>Rhodobacterales</taxon>
        <taxon>Paracoccaceae</taxon>
        <taxon>Pseudooceanicola</taxon>
    </lineage>
</organism>
<keyword evidence="2" id="KW-0813">Transport</keyword>
<keyword evidence="6" id="KW-0472">Membrane</keyword>
<name>A0A0A0EGT6_9RHOB</name>
<evidence type="ECO:0000256" key="6">
    <source>
        <dbReference type="ARBA" id="ARBA00023136"/>
    </source>
</evidence>
<evidence type="ECO:0000313" key="8">
    <source>
        <dbReference type="Proteomes" id="UP000030004"/>
    </source>
</evidence>
<evidence type="ECO:0000256" key="4">
    <source>
        <dbReference type="ARBA" id="ARBA00022946"/>
    </source>
</evidence>
<keyword evidence="5" id="KW-0249">Electron transport</keyword>
<dbReference type="InterPro" id="IPR006885">
    <property type="entry name" value="NADH_UbQ_FeS_4_mit-like"/>
</dbReference>
<proteinExistence type="predicted"/>
<evidence type="ECO:0000256" key="3">
    <source>
        <dbReference type="ARBA" id="ARBA00022660"/>
    </source>
</evidence>
<evidence type="ECO:0000313" key="7">
    <source>
        <dbReference type="EMBL" id="KGM49619.1"/>
    </source>
</evidence>
<dbReference type="PANTHER" id="PTHR12219">
    <property type="entry name" value="NADH-UBIQUINONE OXIDOREDUCTASE"/>
    <property type="match status" value="1"/>
</dbReference>
<dbReference type="OrthoDB" id="9799572at2"/>
<comment type="caution">
    <text evidence="7">The sequence shown here is derived from an EMBL/GenBank/DDBJ whole genome shotgun (WGS) entry which is preliminary data.</text>
</comment>
<dbReference type="eggNOG" id="ENOG5032RJS">
    <property type="taxonomic scope" value="Bacteria"/>
</dbReference>
<evidence type="ECO:0000256" key="5">
    <source>
        <dbReference type="ARBA" id="ARBA00022982"/>
    </source>
</evidence>
<evidence type="ECO:0000256" key="2">
    <source>
        <dbReference type="ARBA" id="ARBA00022448"/>
    </source>
</evidence>
<dbReference type="Gene3D" id="3.30.160.190">
    <property type="entry name" value="atu1810 like domain"/>
    <property type="match status" value="1"/>
</dbReference>
<dbReference type="Proteomes" id="UP000030004">
    <property type="component" value="Unassembled WGS sequence"/>
</dbReference>
<sequence length="103" mass="11682">MSARIYRPARNAMQSGTAKTRDWVLEYVSETAREVDPLMGWTSNADTQAQVRLRFSTKEAALEYAADHGIDAVVQDPHSRKVNIRNGGYGDNFATNRRQVWTH</sequence>
<dbReference type="PANTHER" id="PTHR12219:SF8">
    <property type="entry name" value="NADH DEHYDROGENASE [UBIQUINONE] IRON-SULFUR PROTEIN 4, MITOCHONDRIAL"/>
    <property type="match status" value="1"/>
</dbReference>
<dbReference type="EMBL" id="AQQX01000002">
    <property type="protein sequence ID" value="KGM49619.1"/>
    <property type="molecule type" value="Genomic_DNA"/>
</dbReference>